<dbReference type="EMBL" id="GGEC01004842">
    <property type="protein sequence ID" value="MBW85325.1"/>
    <property type="molecule type" value="Transcribed_RNA"/>
</dbReference>
<feature type="region of interest" description="Disordered" evidence="1">
    <location>
        <begin position="1"/>
        <end position="63"/>
    </location>
</feature>
<feature type="compositionally biased region" description="Polar residues" evidence="1">
    <location>
        <begin position="31"/>
        <end position="63"/>
    </location>
</feature>
<sequence>MGQRTPMSPQLSSGAIHAMSAGNPEACPASPQLSSQTLGSVGSISNSPMELQGVNKSNSVGNP</sequence>
<protein>
    <submittedName>
        <fullName evidence="2">Uncharacterized protein</fullName>
    </submittedName>
</protein>
<name>A0A2P2IVS0_RHIMU</name>
<dbReference type="AlphaFoldDB" id="A0A2P2IVS0"/>
<proteinExistence type="predicted"/>
<organism evidence="2">
    <name type="scientific">Rhizophora mucronata</name>
    <name type="common">Asiatic mangrove</name>
    <dbReference type="NCBI Taxonomy" id="61149"/>
    <lineage>
        <taxon>Eukaryota</taxon>
        <taxon>Viridiplantae</taxon>
        <taxon>Streptophyta</taxon>
        <taxon>Embryophyta</taxon>
        <taxon>Tracheophyta</taxon>
        <taxon>Spermatophyta</taxon>
        <taxon>Magnoliopsida</taxon>
        <taxon>eudicotyledons</taxon>
        <taxon>Gunneridae</taxon>
        <taxon>Pentapetalae</taxon>
        <taxon>rosids</taxon>
        <taxon>fabids</taxon>
        <taxon>Malpighiales</taxon>
        <taxon>Rhizophoraceae</taxon>
        <taxon>Rhizophora</taxon>
    </lineage>
</organism>
<reference evidence="2" key="1">
    <citation type="submission" date="2018-02" db="EMBL/GenBank/DDBJ databases">
        <title>Rhizophora mucronata_Transcriptome.</title>
        <authorList>
            <person name="Meera S.P."/>
            <person name="Sreeshan A."/>
            <person name="Augustine A."/>
        </authorList>
    </citation>
    <scope>NUCLEOTIDE SEQUENCE</scope>
    <source>
        <tissue evidence="2">Leaf</tissue>
    </source>
</reference>
<evidence type="ECO:0000313" key="2">
    <source>
        <dbReference type="EMBL" id="MBW85325.1"/>
    </source>
</evidence>
<evidence type="ECO:0000256" key="1">
    <source>
        <dbReference type="SAM" id="MobiDB-lite"/>
    </source>
</evidence>
<feature type="compositionally biased region" description="Polar residues" evidence="1">
    <location>
        <begin position="1"/>
        <end position="13"/>
    </location>
</feature>
<accession>A0A2P2IVS0</accession>